<evidence type="ECO:0000256" key="3">
    <source>
        <dbReference type="ARBA" id="ARBA00023274"/>
    </source>
</evidence>
<evidence type="ECO:0000256" key="6">
    <source>
        <dbReference type="RuleBase" id="RU003660"/>
    </source>
</evidence>
<proteinExistence type="inferred from homology"/>
<evidence type="ECO:0000256" key="5">
    <source>
        <dbReference type="HAMAP-Rule" id="MF_01302"/>
    </source>
</evidence>
<evidence type="ECO:0000313" key="7">
    <source>
        <dbReference type="EMBL" id="OGD64903.1"/>
    </source>
</evidence>
<evidence type="ECO:0000256" key="2">
    <source>
        <dbReference type="ARBA" id="ARBA00022980"/>
    </source>
</evidence>
<evidence type="ECO:0000256" key="1">
    <source>
        <dbReference type="ARBA" id="ARBA00006471"/>
    </source>
</evidence>
<dbReference type="EMBL" id="MEZX01000002">
    <property type="protein sequence ID" value="OGD64903.1"/>
    <property type="molecule type" value="Genomic_DNA"/>
</dbReference>
<dbReference type="InterPro" id="IPR047863">
    <property type="entry name" value="Ribosomal_uS8_CS"/>
</dbReference>
<dbReference type="GO" id="GO:0006412">
    <property type="term" value="P:translation"/>
    <property type="evidence" value="ECO:0007669"/>
    <property type="project" value="UniProtKB-UniRule"/>
</dbReference>
<evidence type="ECO:0000256" key="4">
    <source>
        <dbReference type="ARBA" id="ARBA00035258"/>
    </source>
</evidence>
<dbReference type="NCBIfam" id="NF001109">
    <property type="entry name" value="PRK00136.1"/>
    <property type="match status" value="1"/>
</dbReference>
<dbReference type="Proteomes" id="UP000177481">
    <property type="component" value="Unassembled WGS sequence"/>
</dbReference>
<reference evidence="7 8" key="1">
    <citation type="journal article" date="2016" name="Nat. Commun.">
        <title>Thousands of microbial genomes shed light on interconnected biogeochemical processes in an aquifer system.</title>
        <authorList>
            <person name="Anantharaman K."/>
            <person name="Brown C.T."/>
            <person name="Hug L.A."/>
            <person name="Sharon I."/>
            <person name="Castelle C.J."/>
            <person name="Probst A.J."/>
            <person name="Thomas B.C."/>
            <person name="Singh A."/>
            <person name="Wilkins M.J."/>
            <person name="Karaoz U."/>
            <person name="Brodie E.L."/>
            <person name="Williams K.H."/>
            <person name="Hubbard S.S."/>
            <person name="Banfield J.F."/>
        </authorList>
    </citation>
    <scope>NUCLEOTIDE SEQUENCE [LARGE SCALE GENOMIC DNA]</scope>
</reference>
<dbReference type="GO" id="GO:0019843">
    <property type="term" value="F:rRNA binding"/>
    <property type="evidence" value="ECO:0007669"/>
    <property type="project" value="UniProtKB-UniRule"/>
</dbReference>
<comment type="subunit">
    <text evidence="5">Part of the 30S ribosomal subunit. Contacts proteins S5 and S12.</text>
</comment>
<comment type="function">
    <text evidence="5">One of the primary rRNA binding proteins, it binds directly to 16S rRNA central domain where it helps coordinate assembly of the platform of the 30S subunit.</text>
</comment>
<keyword evidence="2 5" id="KW-0689">Ribosomal protein</keyword>
<dbReference type="HAMAP" id="MF_01302_B">
    <property type="entry name" value="Ribosomal_uS8_B"/>
    <property type="match status" value="1"/>
</dbReference>
<dbReference type="GO" id="GO:1990904">
    <property type="term" value="C:ribonucleoprotein complex"/>
    <property type="evidence" value="ECO:0007669"/>
    <property type="project" value="UniProtKB-KW"/>
</dbReference>
<dbReference type="Gene3D" id="3.30.1370.30">
    <property type="match status" value="1"/>
</dbReference>
<dbReference type="InterPro" id="IPR035987">
    <property type="entry name" value="Ribosomal_uS8_sf"/>
</dbReference>
<dbReference type="GO" id="GO:0005840">
    <property type="term" value="C:ribosome"/>
    <property type="evidence" value="ECO:0007669"/>
    <property type="project" value="UniProtKB-KW"/>
</dbReference>
<dbReference type="GO" id="GO:0005737">
    <property type="term" value="C:cytoplasm"/>
    <property type="evidence" value="ECO:0007669"/>
    <property type="project" value="UniProtKB-ARBA"/>
</dbReference>
<comment type="similarity">
    <text evidence="1 5 6">Belongs to the universal ribosomal protein uS8 family.</text>
</comment>
<keyword evidence="3 5" id="KW-0687">Ribonucleoprotein</keyword>
<dbReference type="GO" id="GO:0003735">
    <property type="term" value="F:structural constituent of ribosome"/>
    <property type="evidence" value="ECO:0007669"/>
    <property type="project" value="InterPro"/>
</dbReference>
<keyword evidence="5" id="KW-0694">RNA-binding</keyword>
<accession>A0A1F5EC09</accession>
<comment type="caution">
    <text evidence="7">The sequence shown here is derived from an EMBL/GenBank/DDBJ whole genome shotgun (WGS) entry which is preliminary data.</text>
</comment>
<dbReference type="PROSITE" id="PS00053">
    <property type="entry name" value="RIBOSOMAL_S8"/>
    <property type="match status" value="1"/>
</dbReference>
<dbReference type="FunFam" id="3.30.1490.10:FF:000001">
    <property type="entry name" value="30S ribosomal protein S8"/>
    <property type="match status" value="1"/>
</dbReference>
<dbReference type="SUPFAM" id="SSF56047">
    <property type="entry name" value="Ribosomal protein S8"/>
    <property type="match status" value="1"/>
</dbReference>
<keyword evidence="5" id="KW-0699">rRNA-binding</keyword>
<dbReference type="InterPro" id="IPR000630">
    <property type="entry name" value="Ribosomal_uS8"/>
</dbReference>
<dbReference type="STRING" id="1797471.A3A71_02560"/>
<dbReference type="AlphaFoldDB" id="A0A1F5EC09"/>
<dbReference type="PANTHER" id="PTHR11758">
    <property type="entry name" value="40S RIBOSOMAL PROTEIN S15A"/>
    <property type="match status" value="1"/>
</dbReference>
<protein>
    <recommendedName>
        <fullName evidence="4 5">Small ribosomal subunit protein uS8</fullName>
    </recommendedName>
</protein>
<sequence length="122" mass="13449">MTDTLSDLLTRLRNATMASKELVMVKPSRAVTAVLKVLEEEGFVIKTSTTEDHCEVRLNTAQPIIHIKRLSKPGIRRYVKSSAIPRPRTGLGLIVISTPKGVLSGNQARKQKVGGELICEVW</sequence>
<gene>
    <name evidence="5" type="primary">rpsH</name>
    <name evidence="7" type="ORF">A3A71_02560</name>
</gene>
<organism evidence="7 8">
    <name type="scientific">Candidatus Berkelbacteria bacterium RIFCSPLOWO2_01_FULL_50_28</name>
    <dbReference type="NCBI Taxonomy" id="1797471"/>
    <lineage>
        <taxon>Bacteria</taxon>
        <taxon>Candidatus Berkelbacteria</taxon>
    </lineage>
</organism>
<evidence type="ECO:0000313" key="8">
    <source>
        <dbReference type="Proteomes" id="UP000177481"/>
    </source>
</evidence>
<dbReference type="Pfam" id="PF00410">
    <property type="entry name" value="Ribosomal_S8"/>
    <property type="match status" value="1"/>
</dbReference>
<name>A0A1F5EC09_9BACT</name>
<dbReference type="Gene3D" id="3.30.1490.10">
    <property type="match status" value="1"/>
</dbReference>